<dbReference type="GO" id="GO:0071555">
    <property type="term" value="P:cell wall organization"/>
    <property type="evidence" value="ECO:0007669"/>
    <property type="project" value="UniProtKB-KW"/>
</dbReference>
<evidence type="ECO:0000256" key="2">
    <source>
        <dbReference type="ARBA" id="ARBA00004752"/>
    </source>
</evidence>
<keyword evidence="6" id="KW-0133">Cell shape</keyword>
<dbReference type="InterPro" id="IPR036950">
    <property type="entry name" value="PBP_transglycosylase"/>
</dbReference>
<dbReference type="SUPFAM" id="SSF53955">
    <property type="entry name" value="Lysozyme-like"/>
    <property type="match status" value="1"/>
</dbReference>
<comment type="pathway">
    <text evidence="2">Cell wall biogenesis; peptidoglycan biosynthesis.</text>
</comment>
<evidence type="ECO:0000259" key="12">
    <source>
        <dbReference type="Pfam" id="PF00912"/>
    </source>
</evidence>
<dbReference type="GO" id="GO:0008955">
    <property type="term" value="F:peptidoglycan glycosyltransferase activity"/>
    <property type="evidence" value="ECO:0007669"/>
    <property type="project" value="UniProtKB-EC"/>
</dbReference>
<evidence type="ECO:0000256" key="4">
    <source>
        <dbReference type="ARBA" id="ARBA00022676"/>
    </source>
</evidence>
<gene>
    <name evidence="13" type="ORF">BGC33_08875</name>
</gene>
<name>A0A1J5TV01_9GAMM</name>
<evidence type="ECO:0000256" key="5">
    <source>
        <dbReference type="ARBA" id="ARBA00022679"/>
    </source>
</evidence>
<keyword evidence="3" id="KW-1003">Cell membrane</keyword>
<dbReference type="GO" id="GO:0008360">
    <property type="term" value="P:regulation of cell shape"/>
    <property type="evidence" value="ECO:0007669"/>
    <property type="project" value="UniProtKB-KW"/>
</dbReference>
<evidence type="ECO:0000256" key="3">
    <source>
        <dbReference type="ARBA" id="ARBA00022475"/>
    </source>
</evidence>
<evidence type="ECO:0000256" key="11">
    <source>
        <dbReference type="ARBA" id="ARBA00049902"/>
    </source>
</evidence>
<evidence type="ECO:0000256" key="10">
    <source>
        <dbReference type="ARBA" id="ARBA00034000"/>
    </source>
</evidence>
<evidence type="ECO:0000256" key="7">
    <source>
        <dbReference type="ARBA" id="ARBA00022984"/>
    </source>
</evidence>
<dbReference type="GO" id="GO:0030288">
    <property type="term" value="C:outer membrane-bounded periplasmic space"/>
    <property type="evidence" value="ECO:0007669"/>
    <property type="project" value="TreeGrafter"/>
</dbReference>
<reference evidence="14" key="1">
    <citation type="submission" date="2016-09" db="EMBL/GenBank/DDBJ databases">
        <title>Genome Sequence of Bathymodiolus thermophilus sulfur-oxidizing gill endosymbiont.</title>
        <authorList>
            <person name="Ponnudurai R."/>
            <person name="Kleiner M."/>
            <person name="Sayavedra L."/>
            <person name="Thuermer A."/>
            <person name="Felbeck H."/>
            <person name="Schlueter R."/>
            <person name="Schweder T."/>
            <person name="Markert S."/>
        </authorList>
    </citation>
    <scope>NUCLEOTIDE SEQUENCE [LARGE SCALE GENOMIC DNA]</scope>
    <source>
        <strain evidence="14">BAT/CrabSpa'14</strain>
    </source>
</reference>
<proteinExistence type="predicted"/>
<dbReference type="EMBL" id="MIQH01000928">
    <property type="protein sequence ID" value="OIR23988.1"/>
    <property type="molecule type" value="Genomic_DNA"/>
</dbReference>
<dbReference type="GO" id="GO:0009252">
    <property type="term" value="P:peptidoglycan biosynthetic process"/>
    <property type="evidence" value="ECO:0007669"/>
    <property type="project" value="UniProtKB-KW"/>
</dbReference>
<dbReference type="AlphaFoldDB" id="A0A1J5TV01"/>
<comment type="subcellular location">
    <subcellularLocation>
        <location evidence="1">Cell membrane</location>
    </subcellularLocation>
</comment>
<keyword evidence="9" id="KW-0961">Cell wall biogenesis/degradation</keyword>
<dbReference type="PANTHER" id="PTHR32282:SF11">
    <property type="entry name" value="PENICILLIN-BINDING PROTEIN 1B"/>
    <property type="match status" value="1"/>
</dbReference>
<dbReference type="RefSeq" id="WP_071565089.1">
    <property type="nucleotide sequence ID" value="NZ_MIQH01000928.1"/>
</dbReference>
<dbReference type="PANTHER" id="PTHR32282">
    <property type="entry name" value="BINDING PROTEIN TRANSPEPTIDASE, PUTATIVE-RELATED"/>
    <property type="match status" value="1"/>
</dbReference>
<evidence type="ECO:0000256" key="6">
    <source>
        <dbReference type="ARBA" id="ARBA00022960"/>
    </source>
</evidence>
<comment type="catalytic activity">
    <reaction evidence="10">
        <text>Preferential cleavage: (Ac)2-L-Lys-D-Ala-|-D-Ala. Also transpeptidation of peptidyl-alanyl moieties that are N-acyl substituents of D-alanine.</text>
        <dbReference type="EC" id="3.4.16.4"/>
    </reaction>
</comment>
<comment type="caution">
    <text evidence="13">The sequence shown here is derived from an EMBL/GenBank/DDBJ whole genome shotgun (WGS) entry which is preliminary data.</text>
</comment>
<accession>A0A1J5TV01</accession>
<organism evidence="13 14">
    <name type="scientific">Bathymodiolus thermophilus thioautotrophic gill symbiont</name>
    <dbReference type="NCBI Taxonomy" id="2360"/>
    <lineage>
        <taxon>Bacteria</taxon>
        <taxon>Pseudomonadati</taxon>
        <taxon>Pseudomonadota</taxon>
        <taxon>Gammaproteobacteria</taxon>
        <taxon>sulfur-oxidizing symbionts</taxon>
    </lineage>
</organism>
<dbReference type="Pfam" id="PF00912">
    <property type="entry name" value="Transgly"/>
    <property type="match status" value="1"/>
</dbReference>
<dbReference type="InterPro" id="IPR001264">
    <property type="entry name" value="Glyco_trans_51"/>
</dbReference>
<evidence type="ECO:0000313" key="13">
    <source>
        <dbReference type="EMBL" id="OIR23988.1"/>
    </source>
</evidence>
<comment type="catalytic activity">
    <reaction evidence="11">
        <text>[GlcNAc-(1-&gt;4)-Mur2Ac(oyl-L-Ala-gamma-D-Glu-L-Lys-D-Ala-D-Ala)](n)-di-trans,octa-cis-undecaprenyl diphosphate + beta-D-GlcNAc-(1-&gt;4)-Mur2Ac(oyl-L-Ala-gamma-D-Glu-L-Lys-D-Ala-D-Ala)-di-trans,octa-cis-undecaprenyl diphosphate = [GlcNAc-(1-&gt;4)-Mur2Ac(oyl-L-Ala-gamma-D-Glu-L-Lys-D-Ala-D-Ala)](n+1)-di-trans,octa-cis-undecaprenyl diphosphate + di-trans,octa-cis-undecaprenyl diphosphate + H(+)</text>
        <dbReference type="Rhea" id="RHEA:23708"/>
        <dbReference type="Rhea" id="RHEA-COMP:9602"/>
        <dbReference type="Rhea" id="RHEA-COMP:9603"/>
        <dbReference type="ChEBI" id="CHEBI:15378"/>
        <dbReference type="ChEBI" id="CHEBI:58405"/>
        <dbReference type="ChEBI" id="CHEBI:60033"/>
        <dbReference type="ChEBI" id="CHEBI:78435"/>
        <dbReference type="EC" id="2.4.99.28"/>
    </reaction>
</comment>
<dbReference type="GO" id="GO:0005886">
    <property type="term" value="C:plasma membrane"/>
    <property type="evidence" value="ECO:0007669"/>
    <property type="project" value="UniProtKB-SubCell"/>
</dbReference>
<dbReference type="InterPro" id="IPR023346">
    <property type="entry name" value="Lysozyme-like_dom_sf"/>
</dbReference>
<feature type="non-terminal residue" evidence="13">
    <location>
        <position position="227"/>
    </location>
</feature>
<dbReference type="Proteomes" id="UP000182798">
    <property type="component" value="Unassembled WGS sequence"/>
</dbReference>
<keyword evidence="4" id="KW-0328">Glycosyltransferase</keyword>
<dbReference type="Gene3D" id="1.10.3810.10">
    <property type="entry name" value="Biosynthetic peptidoglycan transglycosylase-like"/>
    <property type="match status" value="1"/>
</dbReference>
<evidence type="ECO:0000256" key="9">
    <source>
        <dbReference type="ARBA" id="ARBA00023316"/>
    </source>
</evidence>
<evidence type="ECO:0000313" key="14">
    <source>
        <dbReference type="Proteomes" id="UP000182798"/>
    </source>
</evidence>
<keyword evidence="7" id="KW-0573">Peptidoglycan synthesis</keyword>
<dbReference type="InterPro" id="IPR050396">
    <property type="entry name" value="Glycosyltr_51/Transpeptidase"/>
</dbReference>
<evidence type="ECO:0000256" key="1">
    <source>
        <dbReference type="ARBA" id="ARBA00004236"/>
    </source>
</evidence>
<sequence length="227" mass="26941">MKWLKRLILWLMLLIVVVFSAYLNHLHGVVKDEFSKPLDAKNSTLLLAQQPQALINMLLIVEDQSFFQHNGVDFREITRVVRDYYLHDKPMRGASTITQQLIKNSLLTRKKTLTRKLNEALMALLLEATFDKEMILNRYMNSVYLGQHGYYEVHGFQRAAQFYFNAKLEDLPLKHLATLVALIKGPSYYHPTKHPRRLLRRRNLVLQLYYKYKKTIKWHNAKYTKYT</sequence>
<dbReference type="GO" id="GO:0009002">
    <property type="term" value="F:serine-type D-Ala-D-Ala carboxypeptidase activity"/>
    <property type="evidence" value="ECO:0007669"/>
    <property type="project" value="UniProtKB-EC"/>
</dbReference>
<feature type="domain" description="Glycosyl transferase family 51" evidence="12">
    <location>
        <begin position="41"/>
        <end position="207"/>
    </location>
</feature>
<keyword evidence="8" id="KW-0472">Membrane</keyword>
<keyword evidence="5" id="KW-0808">Transferase</keyword>
<evidence type="ECO:0000256" key="8">
    <source>
        <dbReference type="ARBA" id="ARBA00023136"/>
    </source>
</evidence>
<protein>
    <recommendedName>
        <fullName evidence="12">Glycosyl transferase family 51 domain-containing protein</fullName>
    </recommendedName>
</protein>